<feature type="transmembrane region" description="Helical" evidence="7">
    <location>
        <begin position="585"/>
        <end position="606"/>
    </location>
</feature>
<evidence type="ECO:0000256" key="7">
    <source>
        <dbReference type="SAM" id="Phobius"/>
    </source>
</evidence>
<keyword evidence="3 7" id="KW-0812">Transmembrane</keyword>
<dbReference type="EMBL" id="JGZE01000001">
    <property type="protein sequence ID" value="KFI80224.1"/>
    <property type="molecule type" value="Genomic_DNA"/>
</dbReference>
<dbReference type="GeneID" id="93094121"/>
<dbReference type="eggNOG" id="COG0392">
    <property type="taxonomic scope" value="Bacteria"/>
</dbReference>
<keyword evidence="9" id="KW-1185">Reference proteome</keyword>
<comment type="caution">
    <text evidence="8">The sequence shown here is derived from an EMBL/GenBank/DDBJ whole genome shotgun (WGS) entry which is preliminary data.</text>
</comment>
<feature type="transmembrane region" description="Helical" evidence="7">
    <location>
        <begin position="39"/>
        <end position="59"/>
    </location>
</feature>
<evidence type="ECO:0000256" key="2">
    <source>
        <dbReference type="ARBA" id="ARBA00022475"/>
    </source>
</evidence>
<evidence type="ECO:0000313" key="8">
    <source>
        <dbReference type="EMBL" id="KFI80224.1"/>
    </source>
</evidence>
<accession>A0A087CAC4</accession>
<feature type="transmembrane region" description="Helical" evidence="7">
    <location>
        <begin position="626"/>
        <end position="651"/>
    </location>
</feature>
<feature type="transmembrane region" description="Helical" evidence="7">
    <location>
        <begin position="188"/>
        <end position="212"/>
    </location>
</feature>
<gene>
    <name evidence="8" type="ORF">BMON_0092</name>
</gene>
<keyword evidence="2" id="KW-1003">Cell membrane</keyword>
<dbReference type="STRING" id="1437603.GCA_000771525_00990"/>
<dbReference type="Pfam" id="PF03706">
    <property type="entry name" value="LPG_synthase_TM"/>
    <property type="match status" value="1"/>
</dbReference>
<dbReference type="GO" id="GO:0005886">
    <property type="term" value="C:plasma membrane"/>
    <property type="evidence" value="ECO:0007669"/>
    <property type="project" value="UniProtKB-SubCell"/>
</dbReference>
<feature type="transmembrane region" description="Helical" evidence="7">
    <location>
        <begin position="719"/>
        <end position="742"/>
    </location>
</feature>
<feature type="region of interest" description="Disordered" evidence="6">
    <location>
        <begin position="1"/>
        <end position="26"/>
    </location>
</feature>
<evidence type="ECO:0000313" key="9">
    <source>
        <dbReference type="Proteomes" id="UP000029082"/>
    </source>
</evidence>
<evidence type="ECO:0000256" key="1">
    <source>
        <dbReference type="ARBA" id="ARBA00004651"/>
    </source>
</evidence>
<name>A0A087CAC4_9BIFI</name>
<keyword evidence="5 7" id="KW-0472">Membrane</keyword>
<feature type="transmembrane region" description="Helical" evidence="7">
    <location>
        <begin position="519"/>
        <end position="539"/>
    </location>
</feature>
<dbReference type="Proteomes" id="UP000029082">
    <property type="component" value="Unassembled WGS sequence"/>
</dbReference>
<feature type="transmembrane region" description="Helical" evidence="7">
    <location>
        <begin position="118"/>
        <end position="138"/>
    </location>
</feature>
<feature type="transmembrane region" description="Helical" evidence="7">
    <location>
        <begin position="87"/>
        <end position="106"/>
    </location>
</feature>
<dbReference type="PANTHER" id="PTHR39087">
    <property type="entry name" value="UPF0104 MEMBRANE PROTEIN MJ1595"/>
    <property type="match status" value="1"/>
</dbReference>
<comment type="subcellular location">
    <subcellularLocation>
        <location evidence="1">Cell membrane</location>
        <topology evidence="1">Multi-pass membrane protein</topology>
    </subcellularLocation>
</comment>
<protein>
    <submittedName>
        <fullName evidence="8">Membrane protein</fullName>
    </submittedName>
</protein>
<sequence length="822" mass="88015">MRDAMKTAAKDATSPNDHDDEPVHIDDTAPLRTRDLGDLMHAAIAALLTVGALLISLYLRGVTSGVEYDAHTAVHALDWLMDLPASVLQQLATVVIVLSVLIHMLIGREWLQSGISVIALFGGYLAIRALSLGLTHIAGLDFIAALDSVGVSPDSGLLPDIYAGVGAFLTLAGPRRSRTPVKWGWNTLYTVAVVLIIVSWHSIAGVLASFAVGRVVGMLLRFTVGTQNKGTWGRDIVQCLHGIGLDLTTLVRRPATSSETGILQTSFDDDLIENSRLYDGADSTGRRYTISVLDNQTHTAGYINQLWQWIRLSGVSMRRDRSAAAANHHHLAMLLGLRHIGLATLEAYGVADSEESSLLVFTHEDEATPCAPEELSDDDIAGLLTFLETANRRGYTHRRITPDTIGRMGDGTMAIIGWHNGDCASGSANAALDKVQLLALLTAACGVARTIAAARRAWGDAQLIALAPFVQKVAVPAATRALPGWDKDTLGSLRGALKALAPEDAEEDMEPVVLSRFNLRSFVALVLTVVALIVIVIQLRPDDIIDAVRHATLWTAAMCFLFSLLAWVGAATTLGAFMERSKRRYFALFNSQAASGLTAVSMPAGVGPAFVNLQFLRKNGYHGTAATAIMTAAWLIQAITTVFLLLVIGVFTGRNTLSGMIPANTLIVSIGVVALAISAAMVIPPIRRLVVDRYWPIVKAYARQLLEIMSQPAKMTGGILGALVLNISTGMGFWAALLAFGYHTNPVETLFIFLLANTLGSAVPTPGGIGAVEAALTFSFTSVGVPAAVALSATLLYRVCFYWIRIPIGALSMKWLDRHNLV</sequence>
<feature type="transmembrane region" description="Helical" evidence="7">
    <location>
        <begin position="749"/>
        <end position="771"/>
    </location>
</feature>
<dbReference type="InterPro" id="IPR022791">
    <property type="entry name" value="L-PG_synthase/AglD"/>
</dbReference>
<feature type="transmembrane region" description="Helical" evidence="7">
    <location>
        <begin position="663"/>
        <end position="686"/>
    </location>
</feature>
<dbReference type="NCBIfam" id="TIGR00374">
    <property type="entry name" value="flippase-like domain"/>
    <property type="match status" value="1"/>
</dbReference>
<organism evidence="8 9">
    <name type="scientific">Bifidobacterium mongoliense DSM 21395</name>
    <dbReference type="NCBI Taxonomy" id="1437603"/>
    <lineage>
        <taxon>Bacteria</taxon>
        <taxon>Bacillati</taxon>
        <taxon>Actinomycetota</taxon>
        <taxon>Actinomycetes</taxon>
        <taxon>Bifidobacteriales</taxon>
        <taxon>Bifidobacteriaceae</taxon>
        <taxon>Bifidobacterium</taxon>
    </lineage>
</organism>
<evidence type="ECO:0000256" key="5">
    <source>
        <dbReference type="ARBA" id="ARBA00023136"/>
    </source>
</evidence>
<evidence type="ECO:0000256" key="4">
    <source>
        <dbReference type="ARBA" id="ARBA00022989"/>
    </source>
</evidence>
<dbReference type="RefSeq" id="WP_338107114.1">
    <property type="nucleotide sequence ID" value="NZ_JDUO01000003.1"/>
</dbReference>
<dbReference type="AlphaFoldDB" id="A0A087CAC4"/>
<evidence type="ECO:0000256" key="6">
    <source>
        <dbReference type="SAM" id="MobiDB-lite"/>
    </source>
</evidence>
<keyword evidence="4 7" id="KW-1133">Transmembrane helix</keyword>
<dbReference type="PANTHER" id="PTHR39087:SF2">
    <property type="entry name" value="UPF0104 MEMBRANE PROTEIN MJ1595"/>
    <property type="match status" value="1"/>
</dbReference>
<feature type="transmembrane region" description="Helical" evidence="7">
    <location>
        <begin position="783"/>
        <end position="804"/>
    </location>
</feature>
<reference evidence="8 9" key="1">
    <citation type="submission" date="2014-03" db="EMBL/GenBank/DDBJ databases">
        <title>Genomics of Bifidobacteria.</title>
        <authorList>
            <person name="Ventura M."/>
            <person name="Milani C."/>
            <person name="Lugli G.A."/>
        </authorList>
    </citation>
    <scope>NUCLEOTIDE SEQUENCE [LARGE SCALE GENOMIC DNA]</scope>
    <source>
        <strain evidence="8 9">DSM 21395</strain>
    </source>
</reference>
<proteinExistence type="predicted"/>
<feature type="transmembrane region" description="Helical" evidence="7">
    <location>
        <begin position="551"/>
        <end position="578"/>
    </location>
</feature>
<evidence type="ECO:0000256" key="3">
    <source>
        <dbReference type="ARBA" id="ARBA00022692"/>
    </source>
</evidence>